<dbReference type="GO" id="GO:0000981">
    <property type="term" value="F:DNA-binding transcription factor activity, RNA polymerase II-specific"/>
    <property type="evidence" value="ECO:0007669"/>
    <property type="project" value="InterPro"/>
</dbReference>
<dbReference type="CDD" id="cd12148">
    <property type="entry name" value="fungal_TF_MHR"/>
    <property type="match status" value="1"/>
</dbReference>
<sequence>MAEQNAGGSGNKRGRYVSQACLECQKRKTKCSGEDECEQCRTVGVTCAYAPGPARKRRARTSRVIAAPRAMASSAGPTTSNALTTKPNALTLTTNDNAGTTTTPADTAAALATSTALWQKDVTARLGRLETLLGNHGNHGAYMNVNVNTATATASVPVDIGEATLLQPIDALNRIALGGDGDSDSDHESDSNGDSDTNSDDDMASAHCPYTQCDDYPQCCRSHVRLWSEPTRAADAQRVRRHVDAYLDTLNPHYPTLDSREVRAQLDNLLSADDNFFTSNNTLQFAALVHLMVAASCALGDVHHRGAPVPGWQHFLRAQHLLHHATWLGQGNLLTVQCLVAKALYLVYTEKLSVAYDTVAMLVRLCFQLRLNRPSVDCPSWDAHMRQRVVWSVFVLDRYVAQLWGAPYLLREADMNVPPLNPLSPSPSPSPPPPRPSLVLDQPSAPPLAYFSAMVQWARLSSDVWDGVFSASARQPPSPQFIATMDARITLFELELPSHLRWSMGEDEHANEHALESSREHYHVTRQRLLLHLRANHLRLLLRRDSLLQHDSSLRDAHNSLHIAQDTVAALQAYLKSGHARSSDRHATTLYLTCALISLAPIALRNHTSSTSGRTAITTFNQAIALVTDIAPSFELARLTLLRLKKPRRAILRASTSANPPTTDSVRDVPLSIPLGSTTISTNPPAFGEFFQGSTSILAGDIWDNDWWRADGTGCV</sequence>
<dbReference type="PANTHER" id="PTHR46910">
    <property type="entry name" value="TRANSCRIPTION FACTOR PDR1"/>
    <property type="match status" value="1"/>
</dbReference>
<dbReference type="InterPro" id="IPR007219">
    <property type="entry name" value="XnlR_reg_dom"/>
</dbReference>
<dbReference type="SUPFAM" id="SSF57701">
    <property type="entry name" value="Zn2/Cys6 DNA-binding domain"/>
    <property type="match status" value="1"/>
</dbReference>
<dbReference type="Pfam" id="PF04082">
    <property type="entry name" value="Fungal_trans"/>
    <property type="match status" value="1"/>
</dbReference>
<dbReference type="CDD" id="cd00067">
    <property type="entry name" value="GAL4"/>
    <property type="match status" value="1"/>
</dbReference>
<feature type="compositionally biased region" description="Low complexity" evidence="3">
    <location>
        <begin position="88"/>
        <end position="101"/>
    </location>
</feature>
<dbReference type="InterPro" id="IPR001138">
    <property type="entry name" value="Zn2Cys6_DnaBD"/>
</dbReference>
<evidence type="ECO:0000313" key="5">
    <source>
        <dbReference type="EMBL" id="QRD00995.1"/>
    </source>
</evidence>
<keyword evidence="1" id="KW-0479">Metal-binding</keyword>
<feature type="compositionally biased region" description="Polar residues" evidence="3">
    <location>
        <begin position="75"/>
        <end position="87"/>
    </location>
</feature>
<evidence type="ECO:0000256" key="2">
    <source>
        <dbReference type="ARBA" id="ARBA00023242"/>
    </source>
</evidence>
<feature type="region of interest" description="Disordered" evidence="3">
    <location>
        <begin position="70"/>
        <end position="101"/>
    </location>
</feature>
<protein>
    <recommendedName>
        <fullName evidence="4">Zn(2)-C6 fungal-type domain-containing protein</fullName>
    </recommendedName>
</protein>
<keyword evidence="2" id="KW-0539">Nucleus</keyword>
<dbReference type="Proteomes" id="UP000663193">
    <property type="component" value="Chromosome 11"/>
</dbReference>
<feature type="compositionally biased region" description="Acidic residues" evidence="3">
    <location>
        <begin position="191"/>
        <end position="203"/>
    </location>
</feature>
<gene>
    <name evidence="5" type="ORF">JI435_154050</name>
</gene>
<feature type="domain" description="Zn(2)-C6 fungal-type" evidence="4">
    <location>
        <begin position="20"/>
        <end position="49"/>
    </location>
</feature>
<dbReference type="SMART" id="SM00066">
    <property type="entry name" value="GAL4"/>
    <property type="match status" value="1"/>
</dbReference>
<organism evidence="5 6">
    <name type="scientific">Phaeosphaeria nodorum (strain SN15 / ATCC MYA-4574 / FGSC 10173)</name>
    <name type="common">Glume blotch fungus</name>
    <name type="synonym">Parastagonospora nodorum</name>
    <dbReference type="NCBI Taxonomy" id="321614"/>
    <lineage>
        <taxon>Eukaryota</taxon>
        <taxon>Fungi</taxon>
        <taxon>Dikarya</taxon>
        <taxon>Ascomycota</taxon>
        <taxon>Pezizomycotina</taxon>
        <taxon>Dothideomycetes</taxon>
        <taxon>Pleosporomycetidae</taxon>
        <taxon>Pleosporales</taxon>
        <taxon>Pleosporineae</taxon>
        <taxon>Phaeosphaeriaceae</taxon>
        <taxon>Parastagonospora</taxon>
    </lineage>
</organism>
<dbReference type="Gene3D" id="4.10.240.10">
    <property type="entry name" value="Zn(2)-C6 fungal-type DNA-binding domain"/>
    <property type="match status" value="1"/>
</dbReference>
<evidence type="ECO:0000313" key="6">
    <source>
        <dbReference type="Proteomes" id="UP000663193"/>
    </source>
</evidence>
<dbReference type="GO" id="GO:0006351">
    <property type="term" value="P:DNA-templated transcription"/>
    <property type="evidence" value="ECO:0007669"/>
    <property type="project" value="InterPro"/>
</dbReference>
<dbReference type="GO" id="GO:0008270">
    <property type="term" value="F:zinc ion binding"/>
    <property type="evidence" value="ECO:0007669"/>
    <property type="project" value="InterPro"/>
</dbReference>
<dbReference type="SMART" id="SM00906">
    <property type="entry name" value="Fungal_trans"/>
    <property type="match status" value="1"/>
</dbReference>
<dbReference type="InterPro" id="IPR050987">
    <property type="entry name" value="AtrR-like"/>
</dbReference>
<dbReference type="InterPro" id="IPR036864">
    <property type="entry name" value="Zn2-C6_fun-type_DNA-bd_sf"/>
</dbReference>
<evidence type="ECO:0000259" key="4">
    <source>
        <dbReference type="PROSITE" id="PS50048"/>
    </source>
</evidence>
<feature type="region of interest" description="Disordered" evidence="3">
    <location>
        <begin position="420"/>
        <end position="439"/>
    </location>
</feature>
<evidence type="ECO:0000256" key="1">
    <source>
        <dbReference type="ARBA" id="ARBA00022723"/>
    </source>
</evidence>
<dbReference type="GO" id="GO:0003677">
    <property type="term" value="F:DNA binding"/>
    <property type="evidence" value="ECO:0007669"/>
    <property type="project" value="InterPro"/>
</dbReference>
<reference evidence="6" key="1">
    <citation type="journal article" date="2021" name="BMC Genomics">
        <title>Chromosome-level genome assembly and manually-curated proteome of model necrotroph Parastagonospora nodorum Sn15 reveals a genome-wide trove of candidate effector homologs, and redundancy of virulence-related functions within an accessory chromosome.</title>
        <authorList>
            <person name="Bertazzoni S."/>
            <person name="Jones D.A.B."/>
            <person name="Phan H.T."/>
            <person name="Tan K.-C."/>
            <person name="Hane J.K."/>
        </authorList>
    </citation>
    <scope>NUCLEOTIDE SEQUENCE [LARGE SCALE GENOMIC DNA]</scope>
    <source>
        <strain evidence="6">SN15 / ATCC MYA-4574 / FGSC 10173)</strain>
    </source>
</reference>
<dbReference type="EMBL" id="CP069033">
    <property type="protein sequence ID" value="QRD00995.1"/>
    <property type="molecule type" value="Genomic_DNA"/>
</dbReference>
<dbReference type="OMA" id="DMASAHC"/>
<dbReference type="PANTHER" id="PTHR46910:SF11">
    <property type="entry name" value="ZN(2)-C6 FUNGAL-TYPE DOMAIN-CONTAINING PROTEIN"/>
    <property type="match status" value="1"/>
</dbReference>
<keyword evidence="6" id="KW-1185">Reference proteome</keyword>
<proteinExistence type="predicted"/>
<dbReference type="PROSITE" id="PS50048">
    <property type="entry name" value="ZN2_CY6_FUNGAL_2"/>
    <property type="match status" value="1"/>
</dbReference>
<dbReference type="AlphaFoldDB" id="A0A7U2I416"/>
<dbReference type="Pfam" id="PF00172">
    <property type="entry name" value="Zn_clus"/>
    <property type="match status" value="1"/>
</dbReference>
<name>A0A7U2I416_PHANO</name>
<feature type="region of interest" description="Disordered" evidence="3">
    <location>
        <begin position="176"/>
        <end position="203"/>
    </location>
</feature>
<dbReference type="VEuPathDB" id="FungiDB:JI435_154050"/>
<dbReference type="OrthoDB" id="3266505at2759"/>
<feature type="compositionally biased region" description="Pro residues" evidence="3">
    <location>
        <begin position="420"/>
        <end position="436"/>
    </location>
</feature>
<accession>A0A7U2I416</accession>
<evidence type="ECO:0000256" key="3">
    <source>
        <dbReference type="SAM" id="MobiDB-lite"/>
    </source>
</evidence>